<reference evidence="3" key="2">
    <citation type="submission" date="2015-01" db="EMBL/GenBank/DDBJ databases">
        <title>Evolutionary Origins and Diversification of the Mycorrhizal Mutualists.</title>
        <authorList>
            <consortium name="DOE Joint Genome Institute"/>
            <consortium name="Mycorrhizal Genomics Consortium"/>
            <person name="Kohler A."/>
            <person name="Kuo A."/>
            <person name="Nagy L.G."/>
            <person name="Floudas D."/>
            <person name="Copeland A."/>
            <person name="Barry K.W."/>
            <person name="Cichocki N."/>
            <person name="Veneault-Fourrey C."/>
            <person name="LaButti K."/>
            <person name="Lindquist E.A."/>
            <person name="Lipzen A."/>
            <person name="Lundell T."/>
            <person name="Morin E."/>
            <person name="Murat C."/>
            <person name="Riley R."/>
            <person name="Ohm R."/>
            <person name="Sun H."/>
            <person name="Tunlid A."/>
            <person name="Henrissat B."/>
            <person name="Grigoriev I.V."/>
            <person name="Hibbett D.S."/>
            <person name="Martin F."/>
        </authorList>
    </citation>
    <scope>NUCLEOTIDE SEQUENCE [LARGE SCALE GENOMIC DNA]</scope>
    <source>
        <strain evidence="3">441</strain>
    </source>
</reference>
<organism evidence="2 3">
    <name type="scientific">Pisolithus microcarpus 441</name>
    <dbReference type="NCBI Taxonomy" id="765257"/>
    <lineage>
        <taxon>Eukaryota</taxon>
        <taxon>Fungi</taxon>
        <taxon>Dikarya</taxon>
        <taxon>Basidiomycota</taxon>
        <taxon>Agaricomycotina</taxon>
        <taxon>Agaricomycetes</taxon>
        <taxon>Agaricomycetidae</taxon>
        <taxon>Boletales</taxon>
        <taxon>Sclerodermatineae</taxon>
        <taxon>Pisolithaceae</taxon>
        <taxon>Pisolithus</taxon>
    </lineage>
</organism>
<accession>A0A0C9Z865</accession>
<protein>
    <submittedName>
        <fullName evidence="2">Uncharacterized protein</fullName>
    </submittedName>
</protein>
<dbReference type="EMBL" id="KN833868">
    <property type="protein sequence ID" value="KIK16038.1"/>
    <property type="molecule type" value="Genomic_DNA"/>
</dbReference>
<evidence type="ECO:0000313" key="2">
    <source>
        <dbReference type="EMBL" id="KIK16038.1"/>
    </source>
</evidence>
<feature type="region of interest" description="Disordered" evidence="1">
    <location>
        <begin position="1"/>
        <end position="39"/>
    </location>
</feature>
<feature type="compositionally biased region" description="Basic and acidic residues" evidence="1">
    <location>
        <begin position="1"/>
        <end position="15"/>
    </location>
</feature>
<evidence type="ECO:0000313" key="3">
    <source>
        <dbReference type="Proteomes" id="UP000054018"/>
    </source>
</evidence>
<name>A0A0C9Z865_9AGAM</name>
<dbReference type="AlphaFoldDB" id="A0A0C9Z865"/>
<dbReference type="HOGENOM" id="CLU_2905025_0_0_1"/>
<evidence type="ECO:0000256" key="1">
    <source>
        <dbReference type="SAM" id="MobiDB-lite"/>
    </source>
</evidence>
<reference evidence="2 3" key="1">
    <citation type="submission" date="2014-04" db="EMBL/GenBank/DDBJ databases">
        <authorList>
            <consortium name="DOE Joint Genome Institute"/>
            <person name="Kuo A."/>
            <person name="Kohler A."/>
            <person name="Costa M.D."/>
            <person name="Nagy L.G."/>
            <person name="Floudas D."/>
            <person name="Copeland A."/>
            <person name="Barry K.W."/>
            <person name="Cichocki N."/>
            <person name="Veneault-Fourrey C."/>
            <person name="LaButti K."/>
            <person name="Lindquist E.A."/>
            <person name="Lipzen A."/>
            <person name="Lundell T."/>
            <person name="Morin E."/>
            <person name="Murat C."/>
            <person name="Sun H."/>
            <person name="Tunlid A."/>
            <person name="Henrissat B."/>
            <person name="Grigoriev I.V."/>
            <person name="Hibbett D.S."/>
            <person name="Martin F."/>
            <person name="Nordberg H.P."/>
            <person name="Cantor M.N."/>
            <person name="Hua S.X."/>
        </authorList>
    </citation>
    <scope>NUCLEOTIDE SEQUENCE [LARGE SCALE GENOMIC DNA]</scope>
    <source>
        <strain evidence="2 3">441</strain>
    </source>
</reference>
<dbReference type="Proteomes" id="UP000054018">
    <property type="component" value="Unassembled WGS sequence"/>
</dbReference>
<gene>
    <name evidence="2" type="ORF">PISMIDRAFT_686701</name>
</gene>
<proteinExistence type="predicted"/>
<keyword evidence="3" id="KW-1185">Reference proteome</keyword>
<sequence>MQTDALRGKETRGTQEDAEYTCSGEDGGVHESNRINPNNKSVNKGFGCLKWHGYDWTNRNVR</sequence>